<dbReference type="AlphaFoldDB" id="A0A8T0SFY5"/>
<evidence type="ECO:0000313" key="2">
    <source>
        <dbReference type="Proteomes" id="UP000823388"/>
    </source>
</evidence>
<keyword evidence="2" id="KW-1185">Reference proteome</keyword>
<protein>
    <submittedName>
        <fullName evidence="1">Uncharacterized protein</fullName>
    </submittedName>
</protein>
<sequence length="198" mass="21377">MGSRTAAPWFGLISQGRSSSLSSAMAAVGPEQQLTPFPLSVSPRVVRPQRPGVQQAASKPPKHSGVKATMANLEPSTCPARHRWCDARRGAKPFHSHLVAAGRTRRLVSGHLAPLIRHSVVAQHRFPAPASRAGAARRRHRSAGLDAEVRLRVAGHLRLLPQTPVTPGCRCRASVPAARCLGRLVIWCSRAHTYNSKN</sequence>
<reference evidence="1" key="1">
    <citation type="submission" date="2020-05" db="EMBL/GenBank/DDBJ databases">
        <title>WGS assembly of Panicum virgatum.</title>
        <authorList>
            <person name="Lovell J.T."/>
            <person name="Jenkins J."/>
            <person name="Shu S."/>
            <person name="Juenger T.E."/>
            <person name="Schmutz J."/>
        </authorList>
    </citation>
    <scope>NUCLEOTIDE SEQUENCE</scope>
    <source>
        <strain evidence="1">AP13</strain>
    </source>
</reference>
<organism evidence="1 2">
    <name type="scientific">Panicum virgatum</name>
    <name type="common">Blackwell switchgrass</name>
    <dbReference type="NCBI Taxonomy" id="38727"/>
    <lineage>
        <taxon>Eukaryota</taxon>
        <taxon>Viridiplantae</taxon>
        <taxon>Streptophyta</taxon>
        <taxon>Embryophyta</taxon>
        <taxon>Tracheophyta</taxon>
        <taxon>Spermatophyta</taxon>
        <taxon>Magnoliopsida</taxon>
        <taxon>Liliopsida</taxon>
        <taxon>Poales</taxon>
        <taxon>Poaceae</taxon>
        <taxon>PACMAD clade</taxon>
        <taxon>Panicoideae</taxon>
        <taxon>Panicodae</taxon>
        <taxon>Paniceae</taxon>
        <taxon>Panicinae</taxon>
        <taxon>Panicum</taxon>
        <taxon>Panicum sect. Hiantes</taxon>
    </lineage>
</organism>
<dbReference type="Proteomes" id="UP000823388">
    <property type="component" value="Chromosome 5K"/>
</dbReference>
<evidence type="ECO:0000313" key="1">
    <source>
        <dbReference type="EMBL" id="KAG2595928.1"/>
    </source>
</evidence>
<gene>
    <name evidence="1" type="ORF">PVAP13_5KG118787</name>
</gene>
<dbReference type="EMBL" id="CM029045">
    <property type="protein sequence ID" value="KAG2595928.1"/>
    <property type="molecule type" value="Genomic_DNA"/>
</dbReference>
<proteinExistence type="predicted"/>
<name>A0A8T0SFY5_PANVG</name>
<comment type="caution">
    <text evidence="1">The sequence shown here is derived from an EMBL/GenBank/DDBJ whole genome shotgun (WGS) entry which is preliminary data.</text>
</comment>
<accession>A0A8T0SFY5</accession>